<organism evidence="1 2">
    <name type="scientific">Leifsonia xyli subsp. xyli (strain CTCB07)</name>
    <dbReference type="NCBI Taxonomy" id="281090"/>
    <lineage>
        <taxon>Bacteria</taxon>
        <taxon>Bacillati</taxon>
        <taxon>Actinomycetota</taxon>
        <taxon>Actinomycetes</taxon>
        <taxon>Micrococcales</taxon>
        <taxon>Microbacteriaceae</taxon>
        <taxon>Leifsonia</taxon>
    </lineage>
</organism>
<dbReference type="Proteomes" id="UP000001306">
    <property type="component" value="Chromosome"/>
</dbReference>
<dbReference type="HOGENOM" id="CLU_3397202_0_0_11"/>
<evidence type="ECO:0000313" key="1">
    <source>
        <dbReference type="EMBL" id="AAT89208.1"/>
    </source>
</evidence>
<gene>
    <name evidence="1" type="ordered locus">Lxx13860</name>
</gene>
<reference evidence="1 2" key="1">
    <citation type="journal article" date="2004" name="Mol. Plant Microbe Interact.">
        <title>The genome sequence of the Gram-positive sugarcane pathogen Leifsonia xyli subsp. xyli.</title>
        <authorList>
            <person name="Monteiro-Vitorello C.B."/>
            <person name="Camargo L.E.A."/>
            <person name="Van Sluys M.A."/>
            <person name="Kitajima J.P."/>
            <person name="Truffi D."/>
            <person name="do Amaral A.M."/>
            <person name="Harakava R."/>
            <person name="de Oliveira J.C.F."/>
            <person name="Wood D."/>
            <person name="de Oliveira M.C."/>
            <person name="Miyaki C.Y."/>
            <person name="Takita M.A."/>
            <person name="da Silva A.C.R."/>
            <person name="Furlan L.R."/>
            <person name="Carraro D.M."/>
            <person name="Camarotte G."/>
            <person name="Almeida N.F. Jr."/>
            <person name="Carrer H."/>
            <person name="Coutinho L.L."/>
            <person name="El-Dorry H.A."/>
            <person name="Ferro M.I.T."/>
            <person name="Gagliardi P.R."/>
            <person name="Giglioti E."/>
            <person name="Goldman M.H.S."/>
            <person name="Goldman G.H."/>
            <person name="Kimura E.T."/>
            <person name="Ferro E.S."/>
            <person name="Kuramae E.E."/>
            <person name="Lemos E.G.M."/>
            <person name="Lemos M.V.F."/>
            <person name="Mauro S.M.Z."/>
            <person name="Machado M.A."/>
            <person name="Marino C.L."/>
            <person name="Menck C.F."/>
            <person name="Nunes L.R."/>
            <person name="Oliveira R.C."/>
            <person name="Pereira G.G."/>
            <person name="Siqueira W."/>
            <person name="de Souza A.A."/>
            <person name="Tsai S.M."/>
            <person name="Zanca A.S."/>
            <person name="Simpson A.J.G."/>
            <person name="Brumbley S.M."/>
            <person name="Setubal J.C."/>
        </authorList>
    </citation>
    <scope>NUCLEOTIDE SEQUENCE [LARGE SCALE GENOMIC DNA]</scope>
    <source>
        <strain evidence="1 2">CTCB07</strain>
    </source>
</reference>
<proteinExistence type="predicted"/>
<evidence type="ECO:0000313" key="2">
    <source>
        <dbReference type="Proteomes" id="UP000001306"/>
    </source>
</evidence>
<dbReference type="AlphaFoldDB" id="Q6AEI8"/>
<name>Q6AEI8_LEIXX</name>
<keyword evidence="2" id="KW-1185">Reference proteome</keyword>
<dbReference type="EMBL" id="AE016822">
    <property type="protein sequence ID" value="AAT89208.1"/>
    <property type="molecule type" value="Genomic_DNA"/>
</dbReference>
<dbReference type="KEGG" id="lxx:Lxx13860"/>
<dbReference type="STRING" id="281090.Lxx13860"/>
<sequence>MAADWPETQPLPDTAQSALADYRRAQLKTNQ</sequence>
<accession>Q6AEI8</accession>
<protein>
    <submittedName>
        <fullName evidence="1">Uncharacterized protein</fullName>
    </submittedName>
</protein>